<evidence type="ECO:0000313" key="3">
    <source>
        <dbReference type="Proteomes" id="UP001499841"/>
    </source>
</evidence>
<protein>
    <submittedName>
        <fullName evidence="2">Uncharacterized protein</fullName>
    </submittedName>
</protein>
<organism evidence="2 3">
    <name type="scientific">Georgenia daeguensis</name>
    <dbReference type="NCBI Taxonomy" id="908355"/>
    <lineage>
        <taxon>Bacteria</taxon>
        <taxon>Bacillati</taxon>
        <taxon>Actinomycetota</taxon>
        <taxon>Actinomycetes</taxon>
        <taxon>Micrococcales</taxon>
        <taxon>Bogoriellaceae</taxon>
        <taxon>Georgenia</taxon>
    </lineage>
</organism>
<feature type="region of interest" description="Disordered" evidence="1">
    <location>
        <begin position="1"/>
        <end position="83"/>
    </location>
</feature>
<gene>
    <name evidence="2" type="ORF">GCM10022262_40870</name>
</gene>
<evidence type="ECO:0000313" key="2">
    <source>
        <dbReference type="EMBL" id="GAA3512718.1"/>
    </source>
</evidence>
<dbReference type="EMBL" id="BAABBA010000039">
    <property type="protein sequence ID" value="GAA3512718.1"/>
    <property type="molecule type" value="Genomic_DNA"/>
</dbReference>
<proteinExistence type="predicted"/>
<dbReference type="Proteomes" id="UP001499841">
    <property type="component" value="Unassembled WGS sequence"/>
</dbReference>
<reference evidence="3" key="1">
    <citation type="journal article" date="2019" name="Int. J. Syst. Evol. Microbiol.">
        <title>The Global Catalogue of Microorganisms (GCM) 10K type strain sequencing project: providing services to taxonomists for standard genome sequencing and annotation.</title>
        <authorList>
            <consortium name="The Broad Institute Genomics Platform"/>
            <consortium name="The Broad Institute Genome Sequencing Center for Infectious Disease"/>
            <person name="Wu L."/>
            <person name="Ma J."/>
        </authorList>
    </citation>
    <scope>NUCLEOTIDE SEQUENCE [LARGE SCALE GENOMIC DNA]</scope>
    <source>
        <strain evidence="3">JCM 17459</strain>
    </source>
</reference>
<accession>A0ABP6UPP1</accession>
<name>A0ABP6UPP1_9MICO</name>
<keyword evidence="3" id="KW-1185">Reference proteome</keyword>
<evidence type="ECO:0000256" key="1">
    <source>
        <dbReference type="SAM" id="MobiDB-lite"/>
    </source>
</evidence>
<comment type="caution">
    <text evidence="2">The sequence shown here is derived from an EMBL/GenBank/DDBJ whole genome shotgun (WGS) entry which is preliminary data.</text>
</comment>
<sequence>MSAFHGLTPNSFHTPATVEWSRPNRAASSRLDQCVTPRLSGGGTNVAAITSARSTRRGRPVRDSSTNPLSPRSAYRSRHRFTVGRDTPTRSAITWFPTPSAANSTILARCANDAITVAERVKRSNSSRSPARNGNAGAVLFAMLHSDTQP</sequence>